<feature type="transmembrane region" description="Helical" evidence="1">
    <location>
        <begin position="12"/>
        <end position="29"/>
    </location>
</feature>
<dbReference type="InterPro" id="IPR003399">
    <property type="entry name" value="Mce/MlaD"/>
</dbReference>
<protein>
    <submittedName>
        <fullName evidence="3">Mammalian cell entry protein</fullName>
    </submittedName>
</protein>
<organism evidence="3 4">
    <name type="scientific">Prevotella lacticifex</name>
    <dbReference type="NCBI Taxonomy" id="2854755"/>
    <lineage>
        <taxon>Bacteria</taxon>
        <taxon>Pseudomonadati</taxon>
        <taxon>Bacteroidota</taxon>
        <taxon>Bacteroidia</taxon>
        <taxon>Bacteroidales</taxon>
        <taxon>Prevotellaceae</taxon>
        <taxon>Prevotella</taxon>
    </lineage>
</organism>
<name>A0A9R1CYN0_9BACT</name>
<dbReference type="RefSeq" id="WP_223928869.1">
    <property type="nucleotide sequence ID" value="NZ_BPTU01000001.1"/>
</dbReference>
<evidence type="ECO:0000256" key="1">
    <source>
        <dbReference type="SAM" id="Phobius"/>
    </source>
</evidence>
<dbReference type="Proteomes" id="UP000825483">
    <property type="component" value="Unassembled WGS sequence"/>
</dbReference>
<accession>A0A9R1CYN0</accession>
<keyword evidence="4" id="KW-1185">Reference proteome</keyword>
<evidence type="ECO:0000259" key="2">
    <source>
        <dbReference type="Pfam" id="PF02470"/>
    </source>
</evidence>
<dbReference type="PANTHER" id="PTHR33371">
    <property type="entry name" value="INTERMEMBRANE PHOSPHOLIPID TRANSPORT SYSTEM BINDING PROTEIN MLAD-RELATED"/>
    <property type="match status" value="1"/>
</dbReference>
<dbReference type="EMBL" id="BPUB01000002">
    <property type="protein sequence ID" value="GJG59133.1"/>
    <property type="molecule type" value="Genomic_DNA"/>
</dbReference>
<gene>
    <name evidence="3" type="ORF">PRLR5076_19840</name>
</gene>
<evidence type="ECO:0000313" key="3">
    <source>
        <dbReference type="EMBL" id="GJG59133.1"/>
    </source>
</evidence>
<feature type="domain" description="Mce/MlaD" evidence="2">
    <location>
        <begin position="41"/>
        <end position="112"/>
    </location>
</feature>
<dbReference type="InterPro" id="IPR052336">
    <property type="entry name" value="MlaD_Phospholipid_Transporter"/>
</dbReference>
<dbReference type="GeneID" id="72466829"/>
<dbReference type="AlphaFoldDB" id="A0A9R1CYN0"/>
<dbReference type="Pfam" id="PF02470">
    <property type="entry name" value="MlaD"/>
    <property type="match status" value="1"/>
</dbReference>
<dbReference type="PANTHER" id="PTHR33371:SF4">
    <property type="entry name" value="INTERMEMBRANE PHOSPHOLIPID TRANSPORT SYSTEM BINDING PROTEIN MLAD"/>
    <property type="match status" value="1"/>
</dbReference>
<reference evidence="3" key="1">
    <citation type="journal article" date="2022" name="Int. J. Syst. Evol. Microbiol.">
        <title>Prevotella lacticifex sp. nov., isolated from the rumen of cows.</title>
        <authorList>
            <person name="Shinkai T."/>
            <person name="Ikeyama N."/>
            <person name="Kumagai M."/>
            <person name="Ohmori H."/>
            <person name="Sakamoto M."/>
            <person name="Ohkuma M."/>
            <person name="Mitsumori M."/>
        </authorList>
    </citation>
    <scope>NUCLEOTIDE SEQUENCE</scope>
    <source>
        <strain evidence="3">R5076</strain>
    </source>
</reference>
<evidence type="ECO:0000313" key="4">
    <source>
        <dbReference type="Proteomes" id="UP000825483"/>
    </source>
</evidence>
<proteinExistence type="predicted"/>
<keyword evidence="1" id="KW-1133">Transmembrane helix</keyword>
<keyword evidence="1" id="KW-0812">Transmembrane</keyword>
<sequence length="319" mass="34040">MKKIFTPEVKIALVAIVGIVVLFFGMQFLKGLDLFSSEHLYKIRFSNVSGLSVSNPIYANGYKVGIIKSIDYDYDHPGSITVNADIAKDMRVPKGTVAVISSDLMGNVKVDLQLGDVRNGFVEPGGTIDGQLSGGAADAIKGAIPTIKALVPKIDSILTSVNTLLADPALASTLHNANKISSDLTTSTRELNTLLASLNKEVPGLANNANGLLTGARATMGNVNGMIGNANGLLANVNRKVSDIDVSGTMMRVDKTLDNMEQLTNKLNSDKGSLGLLMNDPSLYHNLNRTLSDADSLVTNLKAHPKRYVHFSLFGKKDK</sequence>
<comment type="caution">
    <text evidence="3">The sequence shown here is derived from an EMBL/GenBank/DDBJ whole genome shotgun (WGS) entry which is preliminary data.</text>
</comment>
<keyword evidence="1" id="KW-0472">Membrane</keyword>